<dbReference type="InterPro" id="IPR011892">
    <property type="entry name" value="Cyt_kin_arch"/>
</dbReference>
<dbReference type="GO" id="GO:0006220">
    <property type="term" value="P:pyrimidine nucleotide metabolic process"/>
    <property type="evidence" value="ECO:0007669"/>
    <property type="project" value="UniProtKB-UniRule"/>
</dbReference>
<gene>
    <name evidence="10" type="primary">cmk</name>
    <name evidence="11" type="ORF">ENS59_05565</name>
</gene>
<proteinExistence type="inferred from homology"/>
<evidence type="ECO:0000256" key="3">
    <source>
        <dbReference type="ARBA" id="ARBA00022490"/>
    </source>
</evidence>
<organism evidence="11">
    <name type="scientific">Gracilinema caldarium</name>
    <dbReference type="NCBI Taxonomy" id="215591"/>
    <lineage>
        <taxon>Bacteria</taxon>
        <taxon>Pseudomonadati</taxon>
        <taxon>Spirochaetota</taxon>
        <taxon>Spirochaetia</taxon>
        <taxon>Spirochaetales</taxon>
        <taxon>Breznakiellaceae</taxon>
        <taxon>Gracilinema</taxon>
    </lineage>
</organism>
<sequence length="177" mass="20516">MSKQEPKIAISGKSGCGNTTVSRLVAEKLGLRFINFTFRTLAQEMGLTLEEVLKKAKDDEWWDREVDRRQVELARQDGGCVLGSRLAIWMLPEADLKVYLKASPEVRLERIYKREGGDRAALASFTAERDRQDRERYLRLYNIDNNDYHFADIIIDTDHMEPEGIAELIIRTLRKKE</sequence>
<dbReference type="GO" id="GO:0005737">
    <property type="term" value="C:cytoplasm"/>
    <property type="evidence" value="ECO:0007669"/>
    <property type="project" value="UniProtKB-SubCell"/>
</dbReference>
<dbReference type="HAMAP" id="MF_00239">
    <property type="entry name" value="Cytidyl_kinase_type2"/>
    <property type="match status" value="1"/>
</dbReference>
<evidence type="ECO:0000256" key="7">
    <source>
        <dbReference type="ARBA" id="ARBA00022840"/>
    </source>
</evidence>
<name>A0A7C3IJL4_9SPIR</name>
<dbReference type="Pfam" id="PF13189">
    <property type="entry name" value="Cytidylate_kin2"/>
    <property type="match status" value="1"/>
</dbReference>
<evidence type="ECO:0000256" key="1">
    <source>
        <dbReference type="ARBA" id="ARBA00004496"/>
    </source>
</evidence>
<dbReference type="EC" id="2.7.4.25" evidence="10"/>
<dbReference type="InterPro" id="IPR027417">
    <property type="entry name" value="P-loop_NTPase"/>
</dbReference>
<comment type="catalytic activity">
    <reaction evidence="8 10">
        <text>dCMP + ATP = dCDP + ADP</text>
        <dbReference type="Rhea" id="RHEA:25094"/>
        <dbReference type="ChEBI" id="CHEBI:30616"/>
        <dbReference type="ChEBI" id="CHEBI:57566"/>
        <dbReference type="ChEBI" id="CHEBI:58593"/>
        <dbReference type="ChEBI" id="CHEBI:456216"/>
        <dbReference type="EC" id="2.7.4.25"/>
    </reaction>
</comment>
<dbReference type="CDD" id="cd02020">
    <property type="entry name" value="CMPK"/>
    <property type="match status" value="1"/>
</dbReference>
<evidence type="ECO:0000256" key="8">
    <source>
        <dbReference type="ARBA" id="ARBA00047615"/>
    </source>
</evidence>
<comment type="subcellular location">
    <subcellularLocation>
        <location evidence="1 10">Cytoplasm</location>
    </subcellularLocation>
</comment>
<feature type="binding site" evidence="10">
    <location>
        <begin position="12"/>
        <end position="20"/>
    </location>
    <ligand>
        <name>ATP</name>
        <dbReference type="ChEBI" id="CHEBI:30616"/>
    </ligand>
</feature>
<keyword evidence="7 10" id="KW-0067">ATP-binding</keyword>
<evidence type="ECO:0000313" key="11">
    <source>
        <dbReference type="EMBL" id="HFH28965.1"/>
    </source>
</evidence>
<evidence type="ECO:0000256" key="2">
    <source>
        <dbReference type="ARBA" id="ARBA00011005"/>
    </source>
</evidence>
<dbReference type="NCBIfam" id="TIGR02173">
    <property type="entry name" value="cyt_kin_arch"/>
    <property type="match status" value="1"/>
</dbReference>
<evidence type="ECO:0000256" key="6">
    <source>
        <dbReference type="ARBA" id="ARBA00022777"/>
    </source>
</evidence>
<dbReference type="SUPFAM" id="SSF52540">
    <property type="entry name" value="P-loop containing nucleoside triphosphate hydrolases"/>
    <property type="match status" value="1"/>
</dbReference>
<keyword evidence="6 10" id="KW-0418">Kinase</keyword>
<dbReference type="GO" id="GO:0036431">
    <property type="term" value="F:dCMP kinase activity"/>
    <property type="evidence" value="ECO:0007669"/>
    <property type="project" value="InterPro"/>
</dbReference>
<reference evidence="11" key="1">
    <citation type="journal article" date="2020" name="mSystems">
        <title>Genome- and Community-Level Interaction Insights into Carbon Utilization and Element Cycling Functions of Hydrothermarchaeota in Hydrothermal Sediment.</title>
        <authorList>
            <person name="Zhou Z."/>
            <person name="Liu Y."/>
            <person name="Xu W."/>
            <person name="Pan J."/>
            <person name="Luo Z.H."/>
            <person name="Li M."/>
        </authorList>
    </citation>
    <scope>NUCLEOTIDE SEQUENCE [LARGE SCALE GENOMIC DNA]</scope>
    <source>
        <strain evidence="11">SpSt-503</strain>
    </source>
</reference>
<comment type="similarity">
    <text evidence="2 10">Belongs to the cytidylate kinase family. Type 2 subfamily.</text>
</comment>
<keyword evidence="4 10" id="KW-0808">Transferase</keyword>
<comment type="catalytic activity">
    <reaction evidence="9 10">
        <text>CMP + ATP = CDP + ADP</text>
        <dbReference type="Rhea" id="RHEA:11600"/>
        <dbReference type="ChEBI" id="CHEBI:30616"/>
        <dbReference type="ChEBI" id="CHEBI:58069"/>
        <dbReference type="ChEBI" id="CHEBI:60377"/>
        <dbReference type="ChEBI" id="CHEBI:456216"/>
        <dbReference type="EC" id="2.7.4.25"/>
    </reaction>
</comment>
<dbReference type="AlphaFoldDB" id="A0A7C3IJL4"/>
<keyword evidence="3 10" id="KW-0963">Cytoplasm</keyword>
<evidence type="ECO:0000256" key="5">
    <source>
        <dbReference type="ARBA" id="ARBA00022741"/>
    </source>
</evidence>
<dbReference type="GO" id="GO:0005524">
    <property type="term" value="F:ATP binding"/>
    <property type="evidence" value="ECO:0007669"/>
    <property type="project" value="UniProtKB-UniRule"/>
</dbReference>
<dbReference type="Gene3D" id="3.40.50.300">
    <property type="entry name" value="P-loop containing nucleotide triphosphate hydrolases"/>
    <property type="match status" value="1"/>
</dbReference>
<protein>
    <recommendedName>
        <fullName evidence="10">Cytidylate kinase</fullName>
        <shortName evidence="10">CK</shortName>
        <ecNumber evidence="10">2.7.4.25</ecNumber>
    </recommendedName>
    <alternativeName>
        <fullName evidence="10">Cytidine monophosphate kinase</fullName>
        <shortName evidence="10">CMP kinase</shortName>
    </alternativeName>
</protein>
<keyword evidence="5 10" id="KW-0547">Nucleotide-binding</keyword>
<accession>A0A7C3IJL4</accession>
<evidence type="ECO:0000256" key="9">
    <source>
        <dbReference type="ARBA" id="ARBA00048478"/>
    </source>
</evidence>
<dbReference type="InterPro" id="IPR011994">
    <property type="entry name" value="Cytidylate_kinase_dom"/>
</dbReference>
<evidence type="ECO:0000256" key="4">
    <source>
        <dbReference type="ARBA" id="ARBA00022679"/>
    </source>
</evidence>
<comment type="caution">
    <text evidence="11">The sequence shown here is derived from an EMBL/GenBank/DDBJ whole genome shotgun (WGS) entry which is preliminary data.</text>
</comment>
<evidence type="ECO:0000256" key="10">
    <source>
        <dbReference type="HAMAP-Rule" id="MF_00239"/>
    </source>
</evidence>
<dbReference type="EMBL" id="DSVL01000171">
    <property type="protein sequence ID" value="HFH28965.1"/>
    <property type="molecule type" value="Genomic_DNA"/>
</dbReference>